<evidence type="ECO:0000313" key="1">
    <source>
        <dbReference type="EMBL" id="WXB00182.1"/>
    </source>
</evidence>
<proteinExistence type="predicted"/>
<dbReference type="SUPFAM" id="SSF55961">
    <property type="entry name" value="Bet v1-like"/>
    <property type="match status" value="1"/>
</dbReference>
<organism evidence="1 2">
    <name type="scientific">Pendulispora brunnea</name>
    <dbReference type="NCBI Taxonomy" id="2905690"/>
    <lineage>
        <taxon>Bacteria</taxon>
        <taxon>Pseudomonadati</taxon>
        <taxon>Myxococcota</taxon>
        <taxon>Myxococcia</taxon>
        <taxon>Myxococcales</taxon>
        <taxon>Sorangiineae</taxon>
        <taxon>Pendulisporaceae</taxon>
        <taxon>Pendulispora</taxon>
    </lineage>
</organism>
<evidence type="ECO:0000313" key="2">
    <source>
        <dbReference type="Proteomes" id="UP001379533"/>
    </source>
</evidence>
<sequence>MAAPIERVGLWIETCWSAGDRDSFPRDVIPSWFENPPGSDPLALIPGQTLLGHGPFTFRLRSWDGVAWRVDVVNGPVGWHGFDLQPDGDGCRVTHTLELESKTLSGRLRWMLIKPVHDWAVEALFDRLEHALRTGTVPERTSRPMSPMVSFALGLARRASSGRRTPPRPD</sequence>
<dbReference type="RefSeq" id="WP_394850824.1">
    <property type="nucleotide sequence ID" value="NZ_CP089982.1"/>
</dbReference>
<reference evidence="1 2" key="1">
    <citation type="submission" date="2021-12" db="EMBL/GenBank/DDBJ databases">
        <title>Discovery of the Pendulisporaceae a myxobacterial family with distinct sporulation behavior and unique specialized metabolism.</title>
        <authorList>
            <person name="Garcia R."/>
            <person name="Popoff A."/>
            <person name="Bader C.D."/>
            <person name="Loehr J."/>
            <person name="Walesch S."/>
            <person name="Walt C."/>
            <person name="Boldt J."/>
            <person name="Bunk B."/>
            <person name="Haeckl F.J.F.P.J."/>
            <person name="Gunesch A.P."/>
            <person name="Birkelbach J."/>
            <person name="Nuebel U."/>
            <person name="Pietschmann T."/>
            <person name="Bach T."/>
            <person name="Mueller R."/>
        </authorList>
    </citation>
    <scope>NUCLEOTIDE SEQUENCE [LARGE SCALE GENOMIC DNA]</scope>
    <source>
        <strain evidence="1 2">MSr12523</strain>
    </source>
</reference>
<evidence type="ECO:0008006" key="3">
    <source>
        <dbReference type="Google" id="ProtNLM"/>
    </source>
</evidence>
<dbReference type="Gene3D" id="3.30.530.20">
    <property type="match status" value="1"/>
</dbReference>
<name>A0ABZ2KNS1_9BACT</name>
<protein>
    <recommendedName>
        <fullName evidence="3">SRPBCC family protein</fullName>
    </recommendedName>
</protein>
<dbReference type="InterPro" id="IPR023393">
    <property type="entry name" value="START-like_dom_sf"/>
</dbReference>
<gene>
    <name evidence="1" type="ORF">LZC95_25625</name>
</gene>
<accession>A0ABZ2KNS1</accession>
<dbReference type="EMBL" id="CP089982">
    <property type="protein sequence ID" value="WXB00182.1"/>
    <property type="molecule type" value="Genomic_DNA"/>
</dbReference>
<keyword evidence="2" id="KW-1185">Reference proteome</keyword>
<dbReference type="Proteomes" id="UP001379533">
    <property type="component" value="Chromosome"/>
</dbReference>